<accession>A0A8X8Z1X6</accession>
<gene>
    <name evidence="1" type="ORF">SASPL_153158</name>
</gene>
<organism evidence="1">
    <name type="scientific">Salvia splendens</name>
    <name type="common">Scarlet sage</name>
    <dbReference type="NCBI Taxonomy" id="180675"/>
    <lineage>
        <taxon>Eukaryota</taxon>
        <taxon>Viridiplantae</taxon>
        <taxon>Streptophyta</taxon>
        <taxon>Embryophyta</taxon>
        <taxon>Tracheophyta</taxon>
        <taxon>Spermatophyta</taxon>
        <taxon>Magnoliopsida</taxon>
        <taxon>eudicotyledons</taxon>
        <taxon>Gunneridae</taxon>
        <taxon>Pentapetalae</taxon>
        <taxon>asterids</taxon>
        <taxon>lamiids</taxon>
        <taxon>Lamiales</taxon>
        <taxon>Lamiaceae</taxon>
        <taxon>Nepetoideae</taxon>
        <taxon>Mentheae</taxon>
        <taxon>Salviinae</taxon>
        <taxon>Salvia</taxon>
        <taxon>Salvia subgen. Calosphace</taxon>
        <taxon>core Calosphace</taxon>
    </lineage>
</organism>
<reference evidence="1" key="2">
    <citation type="submission" date="2020-08" db="EMBL/GenBank/DDBJ databases">
        <title>Plant Genome Project.</title>
        <authorList>
            <person name="Zhang R.-G."/>
        </authorList>
    </citation>
    <scope>NUCLEOTIDE SEQUENCE</scope>
    <source>
        <strain evidence="1">Huo1</strain>
        <tissue evidence="1">Leaf</tissue>
    </source>
</reference>
<dbReference type="AlphaFoldDB" id="A0A8X8Z1X6"/>
<comment type="caution">
    <text evidence="1">The sequence shown here is derived from an EMBL/GenBank/DDBJ whole genome shotgun (WGS) entry which is preliminary data.</text>
</comment>
<evidence type="ECO:0000313" key="1">
    <source>
        <dbReference type="EMBL" id="KAG6387962.1"/>
    </source>
</evidence>
<protein>
    <submittedName>
        <fullName evidence="1">Uncharacterized protein</fullName>
    </submittedName>
</protein>
<reference evidence="1" key="1">
    <citation type="submission" date="2018-01" db="EMBL/GenBank/DDBJ databases">
        <authorList>
            <person name="Mao J.F."/>
        </authorList>
    </citation>
    <scope>NUCLEOTIDE SEQUENCE</scope>
    <source>
        <strain evidence="1">Huo1</strain>
        <tissue evidence="1">Leaf</tissue>
    </source>
</reference>
<dbReference type="Proteomes" id="UP000298416">
    <property type="component" value="Unassembled WGS sequence"/>
</dbReference>
<dbReference type="EMBL" id="PNBA02000021">
    <property type="protein sequence ID" value="KAG6387962.1"/>
    <property type="molecule type" value="Genomic_DNA"/>
</dbReference>
<sequence>MEGRVHKRHNSTAAAIDPQLRHRRLQALLRSLPGKGRLSDVGFDHRRSNEPDRVLVRGNAVLPRGGRADRAVSIRRPVRGLRGAVRGGQVGARVGTGGLVGEGIYEHEERGAGDARLHRGVVGRVERGARVLVWDGGAFVAPGEEGGGGEVVLGVLV</sequence>
<keyword evidence="2" id="KW-1185">Reference proteome</keyword>
<evidence type="ECO:0000313" key="2">
    <source>
        <dbReference type="Proteomes" id="UP000298416"/>
    </source>
</evidence>
<proteinExistence type="predicted"/>
<name>A0A8X8Z1X6_SALSN</name>